<dbReference type="EMBL" id="OW152824">
    <property type="protein sequence ID" value="CAH2040095.1"/>
    <property type="molecule type" value="Genomic_DNA"/>
</dbReference>
<evidence type="ECO:0000313" key="2">
    <source>
        <dbReference type="Proteomes" id="UP000837857"/>
    </source>
</evidence>
<evidence type="ECO:0000313" key="1">
    <source>
        <dbReference type="EMBL" id="CAH2040095.1"/>
    </source>
</evidence>
<accession>A0ABN8HV94</accession>
<feature type="non-terminal residue" evidence="1">
    <location>
        <position position="126"/>
    </location>
</feature>
<reference evidence="1" key="1">
    <citation type="submission" date="2022-03" db="EMBL/GenBank/DDBJ databases">
        <authorList>
            <person name="Martin H S."/>
        </authorList>
    </citation>
    <scope>NUCLEOTIDE SEQUENCE</scope>
</reference>
<name>A0ABN8HV94_9NEOP</name>
<proteinExistence type="predicted"/>
<keyword evidence="2" id="KW-1185">Reference proteome</keyword>
<sequence>MDASWNVTREGEPISVPSDTVAFEMWHVAIGVNARGPWPWLATSHNGALAFRSEACIGLVRRSELVAVAKDLGRAAKITEPGGRQRSTVDRFRQVADSQWARCHRKQRGDEIIDATDALVSLPSAP</sequence>
<gene>
    <name evidence="1" type="ORF">IPOD504_LOCUS2276</name>
</gene>
<protein>
    <submittedName>
        <fullName evidence="1">Uncharacterized protein</fullName>
    </submittedName>
</protein>
<organism evidence="1 2">
    <name type="scientific">Iphiclides podalirius</name>
    <name type="common">scarce swallowtail</name>
    <dbReference type="NCBI Taxonomy" id="110791"/>
    <lineage>
        <taxon>Eukaryota</taxon>
        <taxon>Metazoa</taxon>
        <taxon>Ecdysozoa</taxon>
        <taxon>Arthropoda</taxon>
        <taxon>Hexapoda</taxon>
        <taxon>Insecta</taxon>
        <taxon>Pterygota</taxon>
        <taxon>Neoptera</taxon>
        <taxon>Endopterygota</taxon>
        <taxon>Lepidoptera</taxon>
        <taxon>Glossata</taxon>
        <taxon>Ditrysia</taxon>
        <taxon>Papilionoidea</taxon>
        <taxon>Papilionidae</taxon>
        <taxon>Papilioninae</taxon>
        <taxon>Iphiclides</taxon>
    </lineage>
</organism>
<dbReference type="Proteomes" id="UP000837857">
    <property type="component" value="Chromosome 12"/>
</dbReference>